<evidence type="ECO:0000256" key="4">
    <source>
        <dbReference type="ARBA" id="ARBA00022827"/>
    </source>
</evidence>
<evidence type="ECO:0000256" key="5">
    <source>
        <dbReference type="ARBA" id="ARBA00023002"/>
    </source>
</evidence>
<keyword evidence="8" id="KW-1185">Reference proteome</keyword>
<dbReference type="Pfam" id="PF02219">
    <property type="entry name" value="MTHFR"/>
    <property type="match status" value="1"/>
</dbReference>
<name>A0ABU3P955_9BURK</name>
<evidence type="ECO:0000256" key="3">
    <source>
        <dbReference type="ARBA" id="ARBA00022630"/>
    </source>
</evidence>
<sequence>MSLADKISQRQGGILLYGITPPKAGHSEDKITEIAALQMQRLNSIADARLDGLVLYDIQDEAERTEQVRPFPFMATLDPLRYATQDLAPLALPKIVYRAVGKYTPPAFEADLQRLGAGPAVFVGAASRQQAVQLSLKDAYALRRSRQPALQLGGVAIPERHLASQDEHLRMAAKVAQGCSFFISQCVYHVEATKNLLSDYFYACEAAEQPMVPLVLTLTPCGSVKTLDFMKWLGISIPRWLENDLARSGDILQQSLKACTAIFAELLDYAQAKGIPLGCNVESVAIRREEIEASLQLVREVRRLLDSSRIA</sequence>
<gene>
    <name evidence="7" type="ORF">RQP53_07450</name>
</gene>
<keyword evidence="4 6" id="KW-0274">FAD</keyword>
<dbReference type="GO" id="GO:0004489">
    <property type="term" value="F:methylenetetrahydrofolate reductase [NAD(P)H] activity"/>
    <property type="evidence" value="ECO:0007669"/>
    <property type="project" value="UniProtKB-EC"/>
</dbReference>
<organism evidence="7 8">
    <name type="scientific">Roseateles aquae</name>
    <dbReference type="NCBI Taxonomy" id="3077235"/>
    <lineage>
        <taxon>Bacteria</taxon>
        <taxon>Pseudomonadati</taxon>
        <taxon>Pseudomonadota</taxon>
        <taxon>Betaproteobacteria</taxon>
        <taxon>Burkholderiales</taxon>
        <taxon>Sphaerotilaceae</taxon>
        <taxon>Roseateles</taxon>
    </lineage>
</organism>
<comment type="cofactor">
    <cofactor evidence="1 6">
        <name>FAD</name>
        <dbReference type="ChEBI" id="CHEBI:57692"/>
    </cofactor>
</comment>
<evidence type="ECO:0000256" key="6">
    <source>
        <dbReference type="RuleBase" id="RU003862"/>
    </source>
</evidence>
<evidence type="ECO:0000256" key="1">
    <source>
        <dbReference type="ARBA" id="ARBA00001974"/>
    </source>
</evidence>
<dbReference type="Proteomes" id="UP001246372">
    <property type="component" value="Unassembled WGS sequence"/>
</dbReference>
<dbReference type="SUPFAM" id="SSF51730">
    <property type="entry name" value="FAD-linked oxidoreductase"/>
    <property type="match status" value="1"/>
</dbReference>
<evidence type="ECO:0000256" key="2">
    <source>
        <dbReference type="ARBA" id="ARBA00004777"/>
    </source>
</evidence>
<dbReference type="EMBL" id="JAVXZY010000002">
    <property type="protein sequence ID" value="MDT8999099.1"/>
    <property type="molecule type" value="Genomic_DNA"/>
</dbReference>
<protein>
    <recommendedName>
        <fullName evidence="6">Methylenetetrahydrofolate reductase</fullName>
    </recommendedName>
</protein>
<evidence type="ECO:0000313" key="7">
    <source>
        <dbReference type="EMBL" id="MDT8999099.1"/>
    </source>
</evidence>
<evidence type="ECO:0000313" key="8">
    <source>
        <dbReference type="Proteomes" id="UP001246372"/>
    </source>
</evidence>
<accession>A0ABU3P955</accession>
<comment type="caution">
    <text evidence="7">The sequence shown here is derived from an EMBL/GenBank/DDBJ whole genome shotgun (WGS) entry which is preliminary data.</text>
</comment>
<reference evidence="7" key="1">
    <citation type="submission" date="2023-09" db="EMBL/GenBank/DDBJ databases">
        <title>Paucibacter sp. APW11 Genome sequencing and assembly.</title>
        <authorList>
            <person name="Kim I."/>
        </authorList>
    </citation>
    <scope>NUCLEOTIDE SEQUENCE</scope>
    <source>
        <strain evidence="7">APW11</strain>
    </source>
</reference>
<keyword evidence="5 6" id="KW-0560">Oxidoreductase</keyword>
<keyword evidence="3 6" id="KW-0285">Flavoprotein</keyword>
<dbReference type="InterPro" id="IPR003171">
    <property type="entry name" value="Mehydrof_redctse-like"/>
</dbReference>
<comment type="pathway">
    <text evidence="2 6">One-carbon metabolism; tetrahydrofolate interconversion.</text>
</comment>
<dbReference type="InterPro" id="IPR029041">
    <property type="entry name" value="FAD-linked_oxidoreductase-like"/>
</dbReference>
<comment type="similarity">
    <text evidence="6">Belongs to the methylenetetrahydrofolate reductase family.</text>
</comment>
<dbReference type="RefSeq" id="WP_315649588.1">
    <property type="nucleotide sequence ID" value="NZ_JAVXZY010000002.1"/>
</dbReference>
<proteinExistence type="inferred from homology"/>
<dbReference type="Gene3D" id="3.20.20.220">
    <property type="match status" value="1"/>
</dbReference>